<dbReference type="PANTHER" id="PTHR10219">
    <property type="entry name" value="GLYCOLIPID TRANSFER PROTEIN-RELATED"/>
    <property type="match status" value="1"/>
</dbReference>
<evidence type="ECO:0000256" key="1">
    <source>
        <dbReference type="ARBA" id="ARBA00022448"/>
    </source>
</evidence>
<dbReference type="Gene3D" id="1.10.3520.10">
    <property type="entry name" value="Glycolipid transfer protein"/>
    <property type="match status" value="1"/>
</dbReference>
<dbReference type="AlphaFoldDB" id="A0A6P6XZZ9"/>
<dbReference type="InParanoid" id="A0A6P6XZZ9"/>
<sequence length="223" mass="25789">MEINDKNPVFFETVVPFVDIVSDGLIDTEQFLEASKCIVKFVDMFGIAFKPVKNDIDGNINKLMNIFDKDRSMFKHLNSIVKFEKETLKDEDLHVGTDALTWLNRALIYNQIFLSLFLEDYKQADDGESLQNLSEDLTKHFDSAYELTLKKYHGWLVRKIFSCCLMAIPNRTDLLKYLGYLNLNLSSIELRQVIIKSIDNYLKHLKLNTEAVSILLLAHGFQP</sequence>
<accession>A0A6P6XZZ9</accession>
<dbReference type="FunFam" id="1.10.3520.10:FF:000001">
    <property type="entry name" value="Pleckstrin domain-containing family A member 8"/>
    <property type="match status" value="1"/>
</dbReference>
<keyword evidence="3" id="KW-1185">Reference proteome</keyword>
<dbReference type="SUPFAM" id="SSF110004">
    <property type="entry name" value="Glycolipid transfer protein, GLTP"/>
    <property type="match status" value="1"/>
</dbReference>
<proteinExistence type="predicted"/>
<dbReference type="GO" id="GO:0005829">
    <property type="term" value="C:cytosol"/>
    <property type="evidence" value="ECO:0007669"/>
    <property type="project" value="TreeGrafter"/>
</dbReference>
<dbReference type="FunCoup" id="A0A6P6XZZ9">
    <property type="interactions" value="945"/>
</dbReference>
<dbReference type="InterPro" id="IPR014830">
    <property type="entry name" value="Glycolipid_transfer_prot_dom"/>
</dbReference>
<dbReference type="PANTHER" id="PTHR10219:SF25">
    <property type="entry name" value="PLECKSTRIN HOMOLOGY DOMAIN-CONTAINING FAMILY A MEMBER 8"/>
    <property type="match status" value="1"/>
</dbReference>
<dbReference type="Proteomes" id="UP000515146">
    <property type="component" value="Unplaced"/>
</dbReference>
<dbReference type="OrthoDB" id="205255at2759"/>
<protein>
    <submittedName>
        <fullName evidence="4">Glycolipid transfer protein-like</fullName>
    </submittedName>
</protein>
<dbReference type="InterPro" id="IPR036497">
    <property type="entry name" value="GLTP_sf"/>
</dbReference>
<reference evidence="4" key="1">
    <citation type="submission" date="2025-08" db="UniProtKB">
        <authorList>
            <consortium name="RefSeq"/>
        </authorList>
    </citation>
    <scope>IDENTIFICATION</scope>
    <source>
        <strain evidence="4">Airmid</strain>
    </source>
</reference>
<organism evidence="3 4">
    <name type="scientific">Dermatophagoides pteronyssinus</name>
    <name type="common">European house dust mite</name>
    <dbReference type="NCBI Taxonomy" id="6956"/>
    <lineage>
        <taxon>Eukaryota</taxon>
        <taxon>Metazoa</taxon>
        <taxon>Ecdysozoa</taxon>
        <taxon>Arthropoda</taxon>
        <taxon>Chelicerata</taxon>
        <taxon>Arachnida</taxon>
        <taxon>Acari</taxon>
        <taxon>Acariformes</taxon>
        <taxon>Sarcoptiformes</taxon>
        <taxon>Astigmata</taxon>
        <taxon>Psoroptidia</taxon>
        <taxon>Analgoidea</taxon>
        <taxon>Pyroglyphidae</taxon>
        <taxon>Dermatophagoidinae</taxon>
        <taxon>Dermatophagoides</taxon>
    </lineage>
</organism>
<dbReference type="GO" id="GO:0016020">
    <property type="term" value="C:membrane"/>
    <property type="evidence" value="ECO:0007669"/>
    <property type="project" value="TreeGrafter"/>
</dbReference>
<dbReference type="OMA" id="FTCQALQ"/>
<dbReference type="GO" id="GO:1902387">
    <property type="term" value="F:ceramide 1-phosphate binding"/>
    <property type="evidence" value="ECO:0007669"/>
    <property type="project" value="TreeGrafter"/>
</dbReference>
<dbReference type="RefSeq" id="XP_027197599.1">
    <property type="nucleotide sequence ID" value="XM_027341798.1"/>
</dbReference>
<gene>
    <name evidence="4" type="primary">LOC113791946</name>
</gene>
<dbReference type="GO" id="GO:1902388">
    <property type="term" value="F:ceramide 1-phosphate transfer activity"/>
    <property type="evidence" value="ECO:0007669"/>
    <property type="project" value="TreeGrafter"/>
</dbReference>
<keyword evidence="1" id="KW-0813">Transport</keyword>
<feature type="domain" description="Glycolipid transfer protein" evidence="2">
    <location>
        <begin position="26"/>
        <end position="179"/>
    </location>
</feature>
<evidence type="ECO:0000259" key="2">
    <source>
        <dbReference type="Pfam" id="PF08718"/>
    </source>
</evidence>
<dbReference type="Pfam" id="PF08718">
    <property type="entry name" value="GLTP"/>
    <property type="match status" value="1"/>
</dbReference>
<evidence type="ECO:0000313" key="3">
    <source>
        <dbReference type="Proteomes" id="UP000515146"/>
    </source>
</evidence>
<evidence type="ECO:0000313" key="4">
    <source>
        <dbReference type="RefSeq" id="XP_027197599.1"/>
    </source>
</evidence>
<name>A0A6P6XZZ9_DERPT</name>
<dbReference type="KEGG" id="dpte:113791946"/>